<evidence type="ECO:0000313" key="1">
    <source>
        <dbReference type="EMBL" id="ANM44796.1"/>
    </source>
</evidence>
<dbReference type="Proteomes" id="UP000224336">
    <property type="component" value="Segment"/>
</dbReference>
<dbReference type="EMBL" id="KU521356">
    <property type="protein sequence ID" value="ANM44796.1"/>
    <property type="molecule type" value="Genomic_DNA"/>
</dbReference>
<protein>
    <submittedName>
        <fullName evidence="1">Putative structural head protein</fullName>
    </submittedName>
</protein>
<proteinExistence type="predicted"/>
<dbReference type="InterPro" id="IPR057921">
    <property type="entry name" value="PhiKZ_VTX"/>
</dbReference>
<reference evidence="1 2" key="1">
    <citation type="journal article" date="2016" name="Sci. Rep.">
        <title>A proposed integrated approach for the preclinical evaluation of phage therapy in Pseudomonas infections.</title>
        <authorList>
            <person name="Danis-Wlodarczyk K."/>
            <person name="Vandenheuvel D."/>
            <person name="Jang H.B."/>
            <person name="Briers Y."/>
            <person name="Olszak T."/>
            <person name="Arabski M."/>
            <person name="Wasik S."/>
            <person name="Drabik M."/>
            <person name="Higgins G."/>
            <person name="Tyrrell J."/>
            <person name="Harvey B.J."/>
            <person name="Noben J.P."/>
            <person name="Lavigne R."/>
            <person name="Drulis-Kawa Z."/>
        </authorList>
    </citation>
    <scope>NUCLEOTIDE SEQUENCE [LARGE SCALE GENOMIC DNA]</scope>
</reference>
<organism evidence="1 2">
    <name type="scientific">Pseudomonas phage KTN4</name>
    <dbReference type="NCBI Taxonomy" id="1862701"/>
    <lineage>
        <taxon>Viruses</taxon>
        <taxon>Duplodnaviria</taxon>
        <taxon>Heunggongvirae</taxon>
        <taxon>Uroviricota</taxon>
        <taxon>Caudoviricetes</taxon>
        <taxon>Chimalliviridae</taxon>
        <taxon>Phikzvirus</taxon>
        <taxon>Phikzvirus phiKZ</taxon>
    </lineage>
</organism>
<dbReference type="Pfam" id="PF25614">
    <property type="entry name" value="PhiKZ_VTX"/>
    <property type="match status" value="1"/>
</dbReference>
<evidence type="ECO:0000313" key="2">
    <source>
        <dbReference type="Proteomes" id="UP000224336"/>
    </source>
</evidence>
<dbReference type="SMR" id="A0A192Y6W7"/>
<sequence>MFLLPYETTVCKTLYNPTGGGKLYPKQYVDQIENAIKKANVYLPIPPVDARNGETLEHSGQITPVDDFEDIKKFTQIVNIGDRDNPKLVVDARLYKKIEQRTGIPRIIQQNEWQFQYIRMALNIKLLREGPDFLHRLGDIPVKVFYNWISGILTQKYSLPPESTQAIWVICAVYYFAMQDDDLTEPGQERDRLIPIISRLTYIPAGFIADVIDTLGPLHNAGDLAYEISTNGRSIRMGKLKFSDLQLLVSPSWFGTASRENVGVALEHMPTYITLIYMALADRSYRKTVLSQKVEMVSRSDDASRFINLVNEAVSSQFVK</sequence>
<accession>A0A192Y6W7</accession>
<gene>
    <name evidence="1" type="ORF">KTN4_038</name>
</gene>
<name>A0A192Y6W7_9CAUD</name>